<organism evidence="1 2">
    <name type="scientific">Streptomyces chengmaiensis</name>
    <dbReference type="NCBI Taxonomy" id="3040919"/>
    <lineage>
        <taxon>Bacteria</taxon>
        <taxon>Bacillati</taxon>
        <taxon>Actinomycetota</taxon>
        <taxon>Actinomycetes</taxon>
        <taxon>Kitasatosporales</taxon>
        <taxon>Streptomycetaceae</taxon>
        <taxon>Streptomyces</taxon>
    </lineage>
</organism>
<dbReference type="Proteomes" id="UP001223144">
    <property type="component" value="Unassembled WGS sequence"/>
</dbReference>
<dbReference type="SUPFAM" id="SSF53474">
    <property type="entry name" value="alpha/beta-Hydrolases"/>
    <property type="match status" value="1"/>
</dbReference>
<accession>A0ABT6HUY3</accession>
<dbReference type="Gene3D" id="3.40.50.1820">
    <property type="entry name" value="alpha/beta hydrolase"/>
    <property type="match status" value="1"/>
</dbReference>
<dbReference type="InterPro" id="IPR003386">
    <property type="entry name" value="LACT/PDAT_acylTrfase"/>
</dbReference>
<sequence length="485" mass="51762">MNEHRPVLTEDRTQDAVVIVPGIMGSELYDTVTQRTVWGLSGVSWLIRAWTRPQGLEPLRLTPEERSGEVGRIKAVRLMRHSSWTPYLQGLEPYTELAETVRQCVAHPAAVLEFPYDWRLPAAFNGKLLAEAARSHLSAWRAHPAHDEARRNRVDERPARLVFVAHSMGGLVTRAALDPGHDGELAADTRAVLTLGTPFHGAVKATAILNTGRGAPVPLPHRQLQSVAAGMPGLHDLLPHYACLIDGDTVRTLAPEDVAALGGDAELARAAAESHRRLTGVALPGHRAVAGTQQTTLQSLALRDGVAELHCHGVRQHSSGDFIRDARGRLRFFDVKGDGTVYKESAAVGPAVTPLPLQHGAVASDRVALKAVAEMLRDDQHLGPPQGAPGCGLEVPDLVEARAPWPVVLSGVDSLSGVRCTVAPANAPDTAGVGAQQLRLGWGDGRVRATATLPAPGLYRVAVRTLDGHTVTQLVLAEGLDGARD</sequence>
<evidence type="ECO:0000313" key="1">
    <source>
        <dbReference type="EMBL" id="MDH2392131.1"/>
    </source>
</evidence>
<reference evidence="1 2" key="1">
    <citation type="submission" date="2023-04" db="EMBL/GenBank/DDBJ databases">
        <title>Streptomyces chengmaiensis sp. nov. isolated from the stem of mangrove plant in Hainan.</title>
        <authorList>
            <person name="Huang X."/>
            <person name="Zhou S."/>
            <person name="Chu X."/>
            <person name="Xie Y."/>
            <person name="Lin Y."/>
        </authorList>
    </citation>
    <scope>NUCLEOTIDE SEQUENCE [LARGE SCALE GENOMIC DNA]</scope>
    <source>
        <strain evidence="1 2">HNM0663</strain>
    </source>
</reference>
<dbReference type="RefSeq" id="WP_279931131.1">
    <property type="nucleotide sequence ID" value="NZ_JARWBG010000037.1"/>
</dbReference>
<dbReference type="Pfam" id="PF02450">
    <property type="entry name" value="LCAT"/>
    <property type="match status" value="1"/>
</dbReference>
<name>A0ABT6HUY3_9ACTN</name>
<dbReference type="EMBL" id="JARWBG010000037">
    <property type="protein sequence ID" value="MDH2392131.1"/>
    <property type="molecule type" value="Genomic_DNA"/>
</dbReference>
<dbReference type="InterPro" id="IPR029058">
    <property type="entry name" value="AB_hydrolase_fold"/>
</dbReference>
<evidence type="ECO:0008006" key="3">
    <source>
        <dbReference type="Google" id="ProtNLM"/>
    </source>
</evidence>
<proteinExistence type="predicted"/>
<comment type="caution">
    <text evidence="1">The sequence shown here is derived from an EMBL/GenBank/DDBJ whole genome shotgun (WGS) entry which is preliminary data.</text>
</comment>
<gene>
    <name evidence="1" type="ORF">QCN29_25775</name>
</gene>
<protein>
    <recommendedName>
        <fullName evidence="3">Lecithin:cholesterol acyltransferase</fullName>
    </recommendedName>
</protein>
<dbReference type="PANTHER" id="PTHR11440">
    <property type="entry name" value="LECITHIN-CHOLESTEROL ACYLTRANSFERASE-RELATED"/>
    <property type="match status" value="1"/>
</dbReference>
<keyword evidence="2" id="KW-1185">Reference proteome</keyword>
<evidence type="ECO:0000313" key="2">
    <source>
        <dbReference type="Proteomes" id="UP001223144"/>
    </source>
</evidence>